<evidence type="ECO:0000313" key="4">
    <source>
        <dbReference type="Proteomes" id="UP000295060"/>
    </source>
</evidence>
<evidence type="ECO:0008006" key="5">
    <source>
        <dbReference type="Google" id="ProtNLM"/>
    </source>
</evidence>
<keyword evidence="4" id="KW-1185">Reference proteome</keyword>
<sequence>MKFRAAVATAAAVPLALGLAACGGEPKATGYKPTTPATTTAAPKPAATSTSAPAKPATVVHLNRVTFVPAMTTAVSKQKAWHTVGTVTANGSPLMTMDGVQTTNPVAMSMEMSGAAFQGKTAKIVVIGKTAYLSIPGLTPAGKYKKVASGLNDQLTELIEGGDPTKIYKSFDKSMVDAKFVRTETIGGQQLDRYAVTVNTAKALALQGKKVPAGLPKTLTYSMWLDKSHLVRRMTFDLSGVSMVMTMSDYNKPVNITAPPASKIVK</sequence>
<dbReference type="RefSeq" id="WP_134129778.1">
    <property type="nucleotide sequence ID" value="NZ_SODU01000002.1"/>
</dbReference>
<feature type="region of interest" description="Disordered" evidence="1">
    <location>
        <begin position="33"/>
        <end position="55"/>
    </location>
</feature>
<feature type="signal peptide" evidence="2">
    <location>
        <begin position="1"/>
        <end position="23"/>
    </location>
</feature>
<comment type="caution">
    <text evidence="3">The sequence shown here is derived from an EMBL/GenBank/DDBJ whole genome shotgun (WGS) entry which is preliminary data.</text>
</comment>
<organism evidence="3 4">
    <name type="scientific">Kribbella pratensis</name>
    <dbReference type="NCBI Taxonomy" id="2512112"/>
    <lineage>
        <taxon>Bacteria</taxon>
        <taxon>Bacillati</taxon>
        <taxon>Actinomycetota</taxon>
        <taxon>Actinomycetes</taxon>
        <taxon>Propionibacteriales</taxon>
        <taxon>Kribbellaceae</taxon>
        <taxon>Kribbella</taxon>
    </lineage>
</organism>
<gene>
    <name evidence="3" type="ORF">EV137_3141</name>
</gene>
<accession>A0ABY2FDZ4</accession>
<reference evidence="3 4" key="1">
    <citation type="submission" date="2019-03" db="EMBL/GenBank/DDBJ databases">
        <title>Genomic Encyclopedia of Type Strains, Phase III (KMG-III): the genomes of soil and plant-associated and newly described type strains.</title>
        <authorList>
            <person name="Whitman W."/>
        </authorList>
    </citation>
    <scope>NUCLEOTIDE SEQUENCE [LARGE SCALE GENOMIC DNA]</scope>
    <source>
        <strain evidence="3 4">VKMAc-2574</strain>
    </source>
</reference>
<proteinExistence type="predicted"/>
<evidence type="ECO:0000256" key="1">
    <source>
        <dbReference type="SAM" id="MobiDB-lite"/>
    </source>
</evidence>
<keyword evidence="2" id="KW-0732">Signal</keyword>
<evidence type="ECO:0000256" key="2">
    <source>
        <dbReference type="SAM" id="SignalP"/>
    </source>
</evidence>
<name>A0ABY2FDZ4_9ACTN</name>
<dbReference type="SUPFAM" id="SSF89392">
    <property type="entry name" value="Prokaryotic lipoproteins and lipoprotein localization factors"/>
    <property type="match status" value="1"/>
</dbReference>
<dbReference type="InterPro" id="IPR029046">
    <property type="entry name" value="LolA/LolB/LppX"/>
</dbReference>
<dbReference type="PROSITE" id="PS51257">
    <property type="entry name" value="PROKAR_LIPOPROTEIN"/>
    <property type="match status" value="1"/>
</dbReference>
<dbReference type="Gene3D" id="2.50.20.20">
    <property type="match status" value="1"/>
</dbReference>
<feature type="chain" id="PRO_5045621036" description="LppX_LprAFG lipoprotein" evidence="2">
    <location>
        <begin position="24"/>
        <end position="266"/>
    </location>
</feature>
<evidence type="ECO:0000313" key="3">
    <source>
        <dbReference type="EMBL" id="TDW89348.1"/>
    </source>
</evidence>
<dbReference type="Proteomes" id="UP000295060">
    <property type="component" value="Unassembled WGS sequence"/>
</dbReference>
<protein>
    <recommendedName>
        <fullName evidence="5">LppX_LprAFG lipoprotein</fullName>
    </recommendedName>
</protein>
<dbReference type="EMBL" id="SODU01000002">
    <property type="protein sequence ID" value="TDW89348.1"/>
    <property type="molecule type" value="Genomic_DNA"/>
</dbReference>